<dbReference type="EMBL" id="HBKR01039483">
    <property type="protein sequence ID" value="CAE2339905.1"/>
    <property type="molecule type" value="Transcribed_RNA"/>
</dbReference>
<reference evidence="6" key="1">
    <citation type="submission" date="2021-01" db="EMBL/GenBank/DDBJ databases">
        <authorList>
            <person name="Corre E."/>
            <person name="Pelletier E."/>
            <person name="Niang G."/>
            <person name="Scheremetjew M."/>
            <person name="Finn R."/>
            <person name="Kale V."/>
            <person name="Holt S."/>
            <person name="Cochrane G."/>
            <person name="Meng A."/>
            <person name="Brown T."/>
            <person name="Cohen L."/>
        </authorList>
    </citation>
    <scope>NUCLEOTIDE SEQUENCE</scope>
    <source>
        <strain evidence="6">SoJaBio B1-5/56/2</strain>
    </source>
</reference>
<evidence type="ECO:0000313" key="8">
    <source>
        <dbReference type="EMBL" id="CAE2339905.1"/>
    </source>
</evidence>
<keyword evidence="1" id="KW-0694">RNA-binding</keyword>
<feature type="domain" description="RRM" evidence="4">
    <location>
        <begin position="218"/>
        <end position="293"/>
    </location>
</feature>
<feature type="signal peptide" evidence="3">
    <location>
        <begin position="1"/>
        <end position="25"/>
    </location>
</feature>
<feature type="chain" id="PRO_5036191975" description="RRM domain-containing protein" evidence="3">
    <location>
        <begin position="26"/>
        <end position="425"/>
    </location>
</feature>
<dbReference type="Gene3D" id="3.30.70.330">
    <property type="match status" value="3"/>
</dbReference>
<protein>
    <recommendedName>
        <fullName evidence="4">RRM domain-containing protein</fullName>
    </recommendedName>
</protein>
<dbReference type="EMBL" id="HBKR01039478">
    <property type="protein sequence ID" value="CAE2339897.1"/>
    <property type="molecule type" value="Transcribed_RNA"/>
</dbReference>
<feature type="domain" description="RRM" evidence="4">
    <location>
        <begin position="58"/>
        <end position="133"/>
    </location>
</feature>
<name>A0A6U3E2W7_9EUKA</name>
<feature type="region of interest" description="Disordered" evidence="2">
    <location>
        <begin position="389"/>
        <end position="425"/>
    </location>
</feature>
<dbReference type="GO" id="GO:0003723">
    <property type="term" value="F:RNA binding"/>
    <property type="evidence" value="ECO:0007669"/>
    <property type="project" value="UniProtKB-UniRule"/>
</dbReference>
<dbReference type="SMART" id="SM00360">
    <property type="entry name" value="RRM"/>
    <property type="match status" value="3"/>
</dbReference>
<dbReference type="PANTHER" id="PTHR32343">
    <property type="entry name" value="SERINE/ARGININE-RICH SPLICING FACTOR"/>
    <property type="match status" value="1"/>
</dbReference>
<dbReference type="InterPro" id="IPR000504">
    <property type="entry name" value="RRM_dom"/>
</dbReference>
<dbReference type="Pfam" id="PF00076">
    <property type="entry name" value="RRM_1"/>
    <property type="match status" value="3"/>
</dbReference>
<evidence type="ECO:0000313" key="7">
    <source>
        <dbReference type="EMBL" id="CAE2339904.1"/>
    </source>
</evidence>
<feature type="domain" description="RRM" evidence="4">
    <location>
        <begin position="317"/>
        <end position="392"/>
    </location>
</feature>
<evidence type="ECO:0000256" key="1">
    <source>
        <dbReference type="PROSITE-ProRule" id="PRU00176"/>
    </source>
</evidence>
<gene>
    <name evidence="5" type="ORF">NAES01612_LOCUS25768</name>
    <name evidence="6" type="ORF">NAES01612_LOCUS25769</name>
    <name evidence="7" type="ORF">NAES01612_LOCUS25770</name>
    <name evidence="8" type="ORF">NAES01612_LOCUS25771</name>
</gene>
<dbReference type="SUPFAM" id="SSF54928">
    <property type="entry name" value="RNA-binding domain, RBD"/>
    <property type="match status" value="3"/>
</dbReference>
<evidence type="ECO:0000256" key="3">
    <source>
        <dbReference type="SAM" id="SignalP"/>
    </source>
</evidence>
<dbReference type="EMBL" id="HBKR01039480">
    <property type="protein sequence ID" value="CAE2339901.1"/>
    <property type="molecule type" value="Transcribed_RNA"/>
</dbReference>
<feature type="compositionally biased region" description="Basic and acidic residues" evidence="2">
    <location>
        <begin position="399"/>
        <end position="425"/>
    </location>
</feature>
<evidence type="ECO:0000259" key="4">
    <source>
        <dbReference type="PROSITE" id="PS50102"/>
    </source>
</evidence>
<proteinExistence type="predicted"/>
<evidence type="ECO:0000313" key="6">
    <source>
        <dbReference type="EMBL" id="CAE2339901.1"/>
    </source>
</evidence>
<keyword evidence="3" id="KW-0732">Signal</keyword>
<evidence type="ECO:0000256" key="2">
    <source>
        <dbReference type="SAM" id="MobiDB-lite"/>
    </source>
</evidence>
<dbReference type="EMBL" id="HBKR01039482">
    <property type="protein sequence ID" value="CAE2339904.1"/>
    <property type="molecule type" value="Transcribed_RNA"/>
</dbReference>
<organism evidence="6">
    <name type="scientific">Paramoeba aestuarina</name>
    <dbReference type="NCBI Taxonomy" id="180227"/>
    <lineage>
        <taxon>Eukaryota</taxon>
        <taxon>Amoebozoa</taxon>
        <taxon>Discosea</taxon>
        <taxon>Flabellinia</taxon>
        <taxon>Dactylopodida</taxon>
        <taxon>Paramoebidae</taxon>
        <taxon>Paramoeba</taxon>
    </lineage>
</organism>
<dbReference type="InterPro" id="IPR035979">
    <property type="entry name" value="RBD_domain_sf"/>
</dbReference>
<dbReference type="AlphaFoldDB" id="A0A6U3E2W7"/>
<dbReference type="InterPro" id="IPR012677">
    <property type="entry name" value="Nucleotide-bd_a/b_plait_sf"/>
</dbReference>
<sequence length="425" mass="45493">MFVVRLFVGSFVLSLVMYAYPGGEGAQDQTVVPPEALMYAYGQSYPVAPSSSSEPLPCTIYVGNIESQITEEGVRQFFSQFGPIVKLKLAGDPSYPARFAFIEFSNPQAATNATAFHGSLLGSRALKISMSKSVIGGNYTANKDAATFPAASSPSSSAVAPSYRAAGVPGEAAGDPYANAYLAVYGMAAGGAAPAAAAAQSRMGVNVEDASRMDLIARTVYVSGIDHEIEEEDLIHFFGMAGRVTACRIRGDTDHPSKFAFVEFSDLVGAQNSLQCTGCALGSGTIRVSRSKTAIQSTAPRMAFNKIKNEDKERILRTVYVGQVDLNLTEDQIKDFFSDCGAVTKVALAGDSAHTTRFAFVEFADLTAVKKALLKNDFPLGGQQIKVRPSKTPIYQGAESRKRARDDGEHTSLEDKRARTELFMQ</sequence>
<dbReference type="PROSITE" id="PS50102">
    <property type="entry name" value="RRM"/>
    <property type="match status" value="3"/>
</dbReference>
<accession>A0A6U3E2W7</accession>
<evidence type="ECO:0000313" key="5">
    <source>
        <dbReference type="EMBL" id="CAE2339897.1"/>
    </source>
</evidence>
<dbReference type="PANTHER" id="PTHR32343:SF22">
    <property type="entry name" value="LD29830P"/>
    <property type="match status" value="1"/>
</dbReference>